<proteinExistence type="predicted"/>
<dbReference type="RefSeq" id="WP_193490836.1">
    <property type="nucleotide sequence ID" value="NZ_BAAAMC010000010.1"/>
</dbReference>
<sequence>MLFEIENAALTAVVTAPLLAAVAACVLGRRAPAVTARLGVAAAGCGFLLAVMLAAMAGRGAVASTGAGVLAIAADRLAVVLFLLIFGVSTVAQAFALRYLAGDRRAGWFTGGAGLLTAASAVLVSATTLVGVAIGWTVAGIALCLLLGTYPQLPSARNGVRRAGVAFLIGDAALWIAVALLGLASGSITVTDVARTQIGGPVAVVAVLLIVVAALSRSAQIPFHRWLPATLSAPTPVSALLHAGVVNAGGILLIRMSPLPNPAVAAGLLVTAGTASLVYGTTIMLVKPDIKGALAYSTMAQMGFMIVTCGLGLWAATVFHLVAHGFYKATLFLSSGSAIARARRHAALPAVPRLSGRRRSLSVVCAVALPAFALYAADRLISAGPHHPAEQALLLFAWVSGAVATWGWMQRRSDLAGALLAAAVLVPVAVGYVAIIKAVHGFLGPALPGATISATAVWATVGVVLILLTAIAGLRGSPASTTAHRLVYTHALTAGTIDPVTPGAHR</sequence>
<keyword evidence="4 6" id="KW-0472">Membrane</keyword>
<dbReference type="GO" id="GO:0015990">
    <property type="term" value="P:electron transport coupled proton transport"/>
    <property type="evidence" value="ECO:0007669"/>
    <property type="project" value="TreeGrafter"/>
</dbReference>
<keyword evidence="2 5" id="KW-0812">Transmembrane</keyword>
<dbReference type="GO" id="GO:0008137">
    <property type="term" value="F:NADH dehydrogenase (ubiquinone) activity"/>
    <property type="evidence" value="ECO:0007669"/>
    <property type="project" value="InterPro"/>
</dbReference>
<reference evidence="8 9" key="1">
    <citation type="journal article" date="2019" name="Emerg. Microbes Infect.">
        <title>Comprehensive subspecies identification of 175 nontuberculous mycobacteria species based on 7547 genomic profiles.</title>
        <authorList>
            <person name="Matsumoto Y."/>
            <person name="Kinjo T."/>
            <person name="Motooka D."/>
            <person name="Nabeya D."/>
            <person name="Jung N."/>
            <person name="Uechi K."/>
            <person name="Horii T."/>
            <person name="Iida T."/>
            <person name="Fujita J."/>
            <person name="Nakamura S."/>
        </authorList>
    </citation>
    <scope>NUCLEOTIDE SEQUENCE [LARGE SCALE GENOMIC DNA]</scope>
    <source>
        <strain evidence="8 9">JCM 13392</strain>
    </source>
</reference>
<feature type="domain" description="NADH:quinone oxidoreductase/Mrp antiporter transmembrane" evidence="7">
    <location>
        <begin position="126"/>
        <end position="369"/>
    </location>
</feature>
<dbReference type="GO" id="GO:0016020">
    <property type="term" value="C:membrane"/>
    <property type="evidence" value="ECO:0007669"/>
    <property type="project" value="UniProtKB-SubCell"/>
</dbReference>
<gene>
    <name evidence="8" type="ORF">MMUR_50180</name>
</gene>
<dbReference type="InterPro" id="IPR003945">
    <property type="entry name" value="NU5C-like"/>
</dbReference>
<feature type="transmembrane region" description="Helical" evidence="6">
    <location>
        <begin position="198"/>
        <end position="216"/>
    </location>
</feature>
<accession>A0A7I9WT13</accession>
<dbReference type="PANTHER" id="PTHR42829">
    <property type="entry name" value="NADH-UBIQUINONE OXIDOREDUCTASE CHAIN 5"/>
    <property type="match status" value="1"/>
</dbReference>
<comment type="caution">
    <text evidence="8">The sequence shown here is derived from an EMBL/GenBank/DDBJ whole genome shotgun (WGS) entry which is preliminary data.</text>
</comment>
<dbReference type="PRINTS" id="PR01434">
    <property type="entry name" value="NADHDHGNASE5"/>
</dbReference>
<feature type="transmembrane region" description="Helical" evidence="6">
    <location>
        <begin position="6"/>
        <end position="26"/>
    </location>
</feature>
<evidence type="ECO:0000256" key="2">
    <source>
        <dbReference type="ARBA" id="ARBA00022692"/>
    </source>
</evidence>
<feature type="transmembrane region" description="Helical" evidence="6">
    <location>
        <begin position="133"/>
        <end position="153"/>
    </location>
</feature>
<dbReference type="EMBL" id="BLKT01000003">
    <property type="protein sequence ID" value="GFG60882.1"/>
    <property type="molecule type" value="Genomic_DNA"/>
</dbReference>
<feature type="transmembrane region" description="Helical" evidence="6">
    <location>
        <begin position="165"/>
        <end position="186"/>
    </location>
</feature>
<keyword evidence="3 6" id="KW-1133">Transmembrane helix</keyword>
<dbReference type="AlphaFoldDB" id="A0A7I9WT13"/>
<dbReference type="InterPro" id="IPR001750">
    <property type="entry name" value="ND/Mrp_TM"/>
</dbReference>
<feature type="transmembrane region" description="Helical" evidence="6">
    <location>
        <begin position="77"/>
        <end position="101"/>
    </location>
</feature>
<feature type="transmembrane region" description="Helical" evidence="6">
    <location>
        <begin position="263"/>
        <end position="286"/>
    </location>
</feature>
<evidence type="ECO:0000259" key="7">
    <source>
        <dbReference type="Pfam" id="PF00361"/>
    </source>
</evidence>
<dbReference type="GO" id="GO:0042773">
    <property type="term" value="P:ATP synthesis coupled electron transport"/>
    <property type="evidence" value="ECO:0007669"/>
    <property type="project" value="InterPro"/>
</dbReference>
<dbReference type="Pfam" id="PF00361">
    <property type="entry name" value="Proton_antipo_M"/>
    <property type="match status" value="1"/>
</dbReference>
<keyword evidence="9" id="KW-1185">Reference proteome</keyword>
<evidence type="ECO:0000256" key="6">
    <source>
        <dbReference type="SAM" id="Phobius"/>
    </source>
</evidence>
<evidence type="ECO:0000256" key="3">
    <source>
        <dbReference type="ARBA" id="ARBA00022989"/>
    </source>
</evidence>
<evidence type="ECO:0000256" key="1">
    <source>
        <dbReference type="ARBA" id="ARBA00004127"/>
    </source>
</evidence>
<dbReference type="Proteomes" id="UP000465241">
    <property type="component" value="Unassembled WGS sequence"/>
</dbReference>
<feature type="transmembrane region" description="Helical" evidence="6">
    <location>
        <begin position="361"/>
        <end position="377"/>
    </location>
</feature>
<feature type="transmembrane region" description="Helical" evidence="6">
    <location>
        <begin position="293"/>
        <end position="315"/>
    </location>
</feature>
<dbReference type="PANTHER" id="PTHR42829:SF1">
    <property type="entry name" value="INORGANIC CARBON TRANSPORTER SUBUNIT DABB-RELATED"/>
    <property type="match status" value="1"/>
</dbReference>
<dbReference type="GO" id="GO:0012505">
    <property type="term" value="C:endomembrane system"/>
    <property type="evidence" value="ECO:0007669"/>
    <property type="project" value="UniProtKB-SubCell"/>
</dbReference>
<feature type="transmembrane region" description="Helical" evidence="6">
    <location>
        <begin position="455"/>
        <end position="474"/>
    </location>
</feature>
<comment type="subcellular location">
    <subcellularLocation>
        <location evidence="1">Endomembrane system</location>
        <topology evidence="1">Multi-pass membrane protein</topology>
    </subcellularLocation>
    <subcellularLocation>
        <location evidence="5">Membrane</location>
        <topology evidence="5">Multi-pass membrane protein</topology>
    </subcellularLocation>
</comment>
<feature type="transmembrane region" description="Helical" evidence="6">
    <location>
        <begin position="38"/>
        <end position="57"/>
    </location>
</feature>
<name>A0A7I9WT13_9MYCO</name>
<organism evidence="8 9">
    <name type="scientific">Mycolicibacterium murale</name>
    <dbReference type="NCBI Taxonomy" id="182220"/>
    <lineage>
        <taxon>Bacteria</taxon>
        <taxon>Bacillati</taxon>
        <taxon>Actinomycetota</taxon>
        <taxon>Actinomycetes</taxon>
        <taxon>Mycobacteriales</taxon>
        <taxon>Mycobacteriaceae</taxon>
        <taxon>Mycolicibacterium</taxon>
    </lineage>
</organism>
<dbReference type="GO" id="GO:0003954">
    <property type="term" value="F:NADH dehydrogenase activity"/>
    <property type="evidence" value="ECO:0007669"/>
    <property type="project" value="TreeGrafter"/>
</dbReference>
<evidence type="ECO:0000313" key="9">
    <source>
        <dbReference type="Proteomes" id="UP000465241"/>
    </source>
</evidence>
<feature type="transmembrane region" description="Helical" evidence="6">
    <location>
        <begin position="108"/>
        <end position="127"/>
    </location>
</feature>
<evidence type="ECO:0000313" key="8">
    <source>
        <dbReference type="EMBL" id="GFG60882.1"/>
    </source>
</evidence>
<protein>
    <submittedName>
        <fullName evidence="8">NADH dehydrogenase</fullName>
    </submittedName>
</protein>
<feature type="transmembrane region" description="Helical" evidence="6">
    <location>
        <begin position="389"/>
        <end position="408"/>
    </location>
</feature>
<feature type="transmembrane region" description="Helical" evidence="6">
    <location>
        <begin position="415"/>
        <end position="435"/>
    </location>
</feature>
<evidence type="ECO:0000256" key="5">
    <source>
        <dbReference type="RuleBase" id="RU000320"/>
    </source>
</evidence>
<evidence type="ECO:0000256" key="4">
    <source>
        <dbReference type="ARBA" id="ARBA00023136"/>
    </source>
</evidence>